<dbReference type="PANTHER" id="PTHR30081">
    <property type="entry name" value="PROTEIN-EXPORT MEMBRANE PROTEIN SEC"/>
    <property type="match status" value="1"/>
</dbReference>
<dbReference type="Gene3D" id="3.30.1360.200">
    <property type="match status" value="1"/>
</dbReference>
<dbReference type="Gene3D" id="3.30.70.3220">
    <property type="match status" value="1"/>
</dbReference>
<dbReference type="SUPFAM" id="SSF82866">
    <property type="entry name" value="Multidrug efflux transporter AcrB transmembrane domain"/>
    <property type="match status" value="1"/>
</dbReference>
<feature type="compositionally biased region" description="Polar residues" evidence="10">
    <location>
        <begin position="531"/>
        <end position="543"/>
    </location>
</feature>
<dbReference type="Pfam" id="PF22599">
    <property type="entry name" value="SecDF_P1_head"/>
    <property type="match status" value="1"/>
</dbReference>
<dbReference type="NCBIfam" id="TIGR01129">
    <property type="entry name" value="secD"/>
    <property type="match status" value="1"/>
</dbReference>
<feature type="domain" description="Protein export membrane protein SecD/SecF C-terminal" evidence="11">
    <location>
        <begin position="321"/>
        <end position="497"/>
    </location>
</feature>
<evidence type="ECO:0000256" key="4">
    <source>
        <dbReference type="ARBA" id="ARBA00022692"/>
    </source>
</evidence>
<feature type="transmembrane region" description="Helical" evidence="9">
    <location>
        <begin position="469"/>
        <end position="488"/>
    </location>
</feature>
<evidence type="ECO:0000256" key="5">
    <source>
        <dbReference type="ARBA" id="ARBA00022927"/>
    </source>
</evidence>
<comment type="similarity">
    <text evidence="9">Belongs to the SecD/SecF family. SecD subfamily.</text>
</comment>
<feature type="region of interest" description="Disordered" evidence="10">
    <location>
        <begin position="135"/>
        <end position="163"/>
    </location>
</feature>
<dbReference type="Pfam" id="PF02355">
    <property type="entry name" value="SecD_SecF_C"/>
    <property type="match status" value="1"/>
</dbReference>
<evidence type="ECO:0000259" key="13">
    <source>
        <dbReference type="Pfam" id="PF22599"/>
    </source>
</evidence>
<evidence type="ECO:0000256" key="10">
    <source>
        <dbReference type="SAM" id="MobiDB-lite"/>
    </source>
</evidence>
<dbReference type="PANTHER" id="PTHR30081:SF1">
    <property type="entry name" value="PROTEIN TRANSLOCASE SUBUNIT SECD"/>
    <property type="match status" value="1"/>
</dbReference>
<dbReference type="InterPro" id="IPR048634">
    <property type="entry name" value="SecD_SecF_C"/>
</dbReference>
<evidence type="ECO:0000256" key="6">
    <source>
        <dbReference type="ARBA" id="ARBA00022989"/>
    </source>
</evidence>
<organism evidence="14 15">
    <name type="scientific">Labedella gwakjiensis</name>
    <dbReference type="NCBI Taxonomy" id="390269"/>
    <lineage>
        <taxon>Bacteria</taxon>
        <taxon>Bacillati</taxon>
        <taxon>Actinomycetota</taxon>
        <taxon>Actinomycetes</taxon>
        <taxon>Micrococcales</taxon>
        <taxon>Microbacteriaceae</taxon>
        <taxon>Labedella</taxon>
    </lineage>
</organism>
<name>A0ABY0C905_9MICO</name>
<dbReference type="InterPro" id="IPR022813">
    <property type="entry name" value="SecD/SecF_arch_bac"/>
</dbReference>
<dbReference type="HAMAP" id="MF_01463_B">
    <property type="entry name" value="SecD_B"/>
    <property type="match status" value="1"/>
</dbReference>
<evidence type="ECO:0000259" key="11">
    <source>
        <dbReference type="Pfam" id="PF02355"/>
    </source>
</evidence>
<keyword evidence="6 9" id="KW-1133">Transmembrane helix</keyword>
<dbReference type="EMBL" id="RZGY01000001">
    <property type="protein sequence ID" value="RUQ86138.1"/>
    <property type="molecule type" value="Genomic_DNA"/>
</dbReference>
<keyword evidence="7 9" id="KW-0811">Translocation</keyword>
<comment type="subcellular location">
    <subcellularLocation>
        <location evidence="1 9">Cell membrane</location>
        <topology evidence="1 9">Multi-pass membrane protein</topology>
    </subcellularLocation>
</comment>
<dbReference type="Pfam" id="PF21760">
    <property type="entry name" value="SecD_1st"/>
    <property type="match status" value="1"/>
</dbReference>
<dbReference type="InterPro" id="IPR048631">
    <property type="entry name" value="SecD_1st"/>
</dbReference>
<dbReference type="InterPro" id="IPR055344">
    <property type="entry name" value="SecD_SecF_C_bact"/>
</dbReference>
<keyword evidence="4 9" id="KW-0812">Transmembrane</keyword>
<dbReference type="InterPro" id="IPR005791">
    <property type="entry name" value="SecD"/>
</dbReference>
<dbReference type="RefSeq" id="WP_106564320.1">
    <property type="nucleotide sequence ID" value="NZ_PYAU01000001.1"/>
</dbReference>
<accession>A0ABY0C905</accession>
<evidence type="ECO:0000256" key="8">
    <source>
        <dbReference type="ARBA" id="ARBA00023136"/>
    </source>
</evidence>
<reference evidence="14 15" key="1">
    <citation type="submission" date="2018-12" db="EMBL/GenBank/DDBJ databases">
        <authorList>
            <person name="hu s."/>
            <person name="Xu Y."/>
            <person name="Xu B."/>
            <person name="Li F."/>
        </authorList>
    </citation>
    <scope>NUCLEOTIDE SEQUENCE [LARGE SCALE GENOMIC DNA]</scope>
    <source>
        <strain evidence="14 15">KSW2-17</strain>
    </source>
</reference>
<evidence type="ECO:0000313" key="15">
    <source>
        <dbReference type="Proteomes" id="UP000268291"/>
    </source>
</evidence>
<evidence type="ECO:0000313" key="14">
    <source>
        <dbReference type="EMBL" id="RUQ86138.1"/>
    </source>
</evidence>
<feature type="transmembrane region" description="Helical" evidence="9">
    <location>
        <begin position="339"/>
        <end position="359"/>
    </location>
</feature>
<keyword evidence="3 9" id="KW-1003">Cell membrane</keyword>
<gene>
    <name evidence="9 14" type="primary">secD</name>
    <name evidence="14" type="ORF">ELQ93_03760</name>
</gene>
<keyword evidence="5 9" id="KW-0653">Protein transport</keyword>
<evidence type="ECO:0000256" key="1">
    <source>
        <dbReference type="ARBA" id="ARBA00004651"/>
    </source>
</evidence>
<keyword evidence="15" id="KW-1185">Reference proteome</keyword>
<evidence type="ECO:0000256" key="2">
    <source>
        <dbReference type="ARBA" id="ARBA00022448"/>
    </source>
</evidence>
<feature type="region of interest" description="Disordered" evidence="10">
    <location>
        <begin position="531"/>
        <end position="573"/>
    </location>
</feature>
<evidence type="ECO:0000256" key="7">
    <source>
        <dbReference type="ARBA" id="ARBA00023010"/>
    </source>
</evidence>
<comment type="function">
    <text evidence="9">Part of the Sec protein translocase complex. Interacts with the SecYEG preprotein conducting channel. SecDF uses the proton motive force (PMF) to complete protein translocation after the ATP-dependent function of SecA.</text>
</comment>
<dbReference type="InterPro" id="IPR054384">
    <property type="entry name" value="SecDF_P1_head"/>
</dbReference>
<dbReference type="Proteomes" id="UP000268291">
    <property type="component" value="Unassembled WGS sequence"/>
</dbReference>
<feature type="compositionally biased region" description="Basic and acidic residues" evidence="10">
    <location>
        <begin position="544"/>
        <end position="558"/>
    </location>
</feature>
<evidence type="ECO:0000256" key="9">
    <source>
        <dbReference type="HAMAP-Rule" id="MF_01463"/>
    </source>
</evidence>
<feature type="domain" description="SecDF P1 head subdomain" evidence="13">
    <location>
        <begin position="208"/>
        <end position="320"/>
    </location>
</feature>
<dbReference type="NCBIfam" id="TIGR00916">
    <property type="entry name" value="2A0604s01"/>
    <property type="match status" value="1"/>
</dbReference>
<comment type="subunit">
    <text evidence="9">Forms a complex with SecF. Part of the essential Sec protein translocation apparatus which comprises SecA, SecYEG and auxiliary proteins SecDF. Other proteins may also be involved.</text>
</comment>
<comment type="caution">
    <text evidence="9">Lacks conserved residue(s) required for the propagation of feature annotation.</text>
</comment>
<feature type="transmembrane region" description="Helical" evidence="9">
    <location>
        <begin position="446"/>
        <end position="463"/>
    </location>
</feature>
<feature type="domain" description="Protein translocase subunit SecDF P1" evidence="12">
    <location>
        <begin position="71"/>
        <end position="126"/>
    </location>
</feature>
<protein>
    <recommendedName>
        <fullName evidence="9">Protein translocase subunit SecD</fullName>
    </recommendedName>
</protein>
<sequence length="573" mass="60571">MARSTPVRNASRSLAWLGVILIVLGAVLAGGVIWGNATVAPKLALDLEGGTQIILEAQLEDGQQVSQEQLSQAVSIIRQRVDASGVSEAEVNTQGGQNIVVSIPGEADEETRQRIEASAQLEFRPVLATSAPANTFVGEDGAETPYPSPDPSLEATPSTSPTNASDLEYITPALQAEFQAYDCANPPADVADAPDDEPLVTCESDGTVKYILGPVELSGSAITDASSGLETTSSGGTTGRWVVNITLDGDGTDIFADISQRLYGATAPQNQFAFVLDGSVISAPSMNGLITDGRPSISGSFTEETAKTLADQLKYGALPISFEVSSSEQISATLGSAQLQIGLIAGLIGLILVVIYTLFQYRLLGFVTIASLVVAGVLTYLAIALLSWRQGYRLSLAGVAGIIVAIGFTADSFIVYFERIRDELRDGRGLESAVEAAWKRAKRTIYASKGVNLLAAVVLYAVAVGNVRGFAFTLGLTTIIDVLVVLLFTHPMLQLLAQTRFFSSGHKLSGLDPKALGAVYRGRAQFRSPTETVKQAKLASSSREAQRRQTIAERKLAESQKSSTSTSTKDKDS</sequence>
<feature type="transmembrane region" description="Helical" evidence="9">
    <location>
        <begin position="394"/>
        <end position="417"/>
    </location>
</feature>
<comment type="caution">
    <text evidence="14">The sequence shown here is derived from an EMBL/GenBank/DDBJ whole genome shotgun (WGS) entry which is preliminary data.</text>
</comment>
<evidence type="ECO:0000259" key="12">
    <source>
        <dbReference type="Pfam" id="PF21760"/>
    </source>
</evidence>
<feature type="transmembrane region" description="Helical" evidence="9">
    <location>
        <begin position="366"/>
        <end position="388"/>
    </location>
</feature>
<keyword evidence="8 9" id="KW-0472">Membrane</keyword>
<evidence type="ECO:0000256" key="3">
    <source>
        <dbReference type="ARBA" id="ARBA00022475"/>
    </source>
</evidence>
<proteinExistence type="inferred from homology"/>
<keyword evidence="2 9" id="KW-0813">Transport</keyword>